<keyword evidence="2" id="KW-1133">Transmembrane helix</keyword>
<accession>A0AA44ZRM0</accession>
<evidence type="ECO:0000256" key="1">
    <source>
        <dbReference type="SAM" id="MobiDB-lite"/>
    </source>
</evidence>
<feature type="region of interest" description="Disordered" evidence="1">
    <location>
        <begin position="73"/>
        <end position="136"/>
    </location>
</feature>
<reference evidence="3 4" key="1">
    <citation type="submission" date="2017-11" db="EMBL/GenBank/DDBJ databases">
        <title>Sequencing the genomes of 1000 actinobacteria strains.</title>
        <authorList>
            <person name="Klenk H.-P."/>
        </authorList>
    </citation>
    <scope>NUCLEOTIDE SEQUENCE [LARGE SCALE GENOMIC DNA]</scope>
    <source>
        <strain evidence="3 4">DSM 44104</strain>
    </source>
</reference>
<comment type="caution">
    <text evidence="3">The sequence shown here is derived from an EMBL/GenBank/DDBJ whole genome shotgun (WGS) entry which is preliminary data.</text>
</comment>
<keyword evidence="2" id="KW-0812">Transmembrane</keyword>
<feature type="transmembrane region" description="Helical" evidence="2">
    <location>
        <begin position="20"/>
        <end position="42"/>
    </location>
</feature>
<evidence type="ECO:0000313" key="4">
    <source>
        <dbReference type="Proteomes" id="UP000232453"/>
    </source>
</evidence>
<keyword evidence="2" id="KW-0472">Membrane</keyword>
<feature type="compositionally biased region" description="Low complexity" evidence="1">
    <location>
        <begin position="104"/>
        <end position="120"/>
    </location>
</feature>
<sequence length="136" mass="14388">MLATVSAEQVGRVDGAGVSGLVAVVAWAALAGWIAAGVLLVLAHRRLERLEREHTARKWDIVALRAQLRALHRRPDELSDPAASTGAGPSVPRHPGGDPGSPVPAGGTPGRTRTAGATAWRRSHRRPVGRTRRRPS</sequence>
<organism evidence="3 4">
    <name type="scientific">Pseudonocardia alni</name>
    <name type="common">Amycolata alni</name>
    <dbReference type="NCBI Taxonomy" id="33907"/>
    <lineage>
        <taxon>Bacteria</taxon>
        <taxon>Bacillati</taxon>
        <taxon>Actinomycetota</taxon>
        <taxon>Actinomycetes</taxon>
        <taxon>Pseudonocardiales</taxon>
        <taxon>Pseudonocardiaceae</taxon>
        <taxon>Pseudonocardia</taxon>
    </lineage>
</organism>
<dbReference type="AlphaFoldDB" id="A0AA44ZRM0"/>
<gene>
    <name evidence="3" type="ORF">ATL51_4745</name>
</gene>
<dbReference type="EMBL" id="PHUJ01000003">
    <property type="protein sequence ID" value="PKB32994.1"/>
    <property type="molecule type" value="Genomic_DNA"/>
</dbReference>
<dbReference type="Proteomes" id="UP000232453">
    <property type="component" value="Unassembled WGS sequence"/>
</dbReference>
<proteinExistence type="predicted"/>
<name>A0AA44ZRM0_PSEA5</name>
<feature type="compositionally biased region" description="Basic residues" evidence="1">
    <location>
        <begin position="121"/>
        <end position="136"/>
    </location>
</feature>
<protein>
    <submittedName>
        <fullName evidence="3">Uncharacterized protein</fullName>
    </submittedName>
</protein>
<evidence type="ECO:0000313" key="3">
    <source>
        <dbReference type="EMBL" id="PKB32994.1"/>
    </source>
</evidence>
<evidence type="ECO:0000256" key="2">
    <source>
        <dbReference type="SAM" id="Phobius"/>
    </source>
</evidence>